<proteinExistence type="predicted"/>
<sequence length="247" mass="27201">MTLLGAALCFFRPPDDIAGPFWPSGGRWRTCRAAANPRVGLGQMQSGLALARQIGFQLFIPDGLLVLAQCYLQAGQLEDGFGSLTEAAQMSEQSKMRAWEAEWYRLRGEFLLARARQRHLVDVNQPDQREADGCFQRALEIASQQGAKSWALRVAMSQCRLWQQQGLVEDAYRALKTLYGEFTEGFATQDLQEAKALLAELAASQCARGAFGRLHIGVLGDACGNVRHRSDAVRDDHIAVAVEAFGV</sequence>
<evidence type="ECO:0008006" key="3">
    <source>
        <dbReference type="Google" id="ProtNLM"/>
    </source>
</evidence>
<gene>
    <name evidence="1" type="ORF">ETSY2_22785</name>
</gene>
<reference evidence="1 2" key="1">
    <citation type="journal article" date="2014" name="Nature">
        <title>An environmental bacterial taxon with a large and distinct metabolic repertoire.</title>
        <authorList>
            <person name="Wilson M.C."/>
            <person name="Mori T."/>
            <person name="Ruckert C."/>
            <person name="Uria A.R."/>
            <person name="Helf M.J."/>
            <person name="Takada K."/>
            <person name="Gernert C."/>
            <person name="Steffens U.A."/>
            <person name="Heycke N."/>
            <person name="Schmitt S."/>
            <person name="Rinke C."/>
            <person name="Helfrich E.J."/>
            <person name="Brachmann A.O."/>
            <person name="Gurgui C."/>
            <person name="Wakimoto T."/>
            <person name="Kracht M."/>
            <person name="Crusemann M."/>
            <person name="Hentschel U."/>
            <person name="Abe I."/>
            <person name="Matsunaga S."/>
            <person name="Kalinowski J."/>
            <person name="Takeyama H."/>
            <person name="Piel J."/>
        </authorList>
    </citation>
    <scope>NUCLEOTIDE SEQUENCE [LARGE SCALE GENOMIC DNA]</scope>
    <source>
        <strain evidence="2">TSY2</strain>
    </source>
</reference>
<dbReference type="AlphaFoldDB" id="W4M539"/>
<dbReference type="EMBL" id="AZHX01000948">
    <property type="protein sequence ID" value="ETX05459.1"/>
    <property type="molecule type" value="Genomic_DNA"/>
</dbReference>
<dbReference type="HOGENOM" id="CLU_1122956_0_0_7"/>
<dbReference type="InterPro" id="IPR011990">
    <property type="entry name" value="TPR-like_helical_dom_sf"/>
</dbReference>
<dbReference type="Proteomes" id="UP000019140">
    <property type="component" value="Unassembled WGS sequence"/>
</dbReference>
<evidence type="ECO:0000313" key="1">
    <source>
        <dbReference type="EMBL" id="ETX05459.1"/>
    </source>
</evidence>
<organism evidence="1 2">
    <name type="scientific">Candidatus Entotheonella gemina</name>
    <dbReference type="NCBI Taxonomy" id="1429439"/>
    <lineage>
        <taxon>Bacteria</taxon>
        <taxon>Pseudomonadati</taxon>
        <taxon>Nitrospinota/Tectimicrobiota group</taxon>
        <taxon>Candidatus Tectimicrobiota</taxon>
        <taxon>Candidatus Entotheonellia</taxon>
        <taxon>Candidatus Entotheonellales</taxon>
        <taxon>Candidatus Entotheonellaceae</taxon>
        <taxon>Candidatus Entotheonella</taxon>
    </lineage>
</organism>
<accession>W4M539</accession>
<dbReference type="Gene3D" id="1.25.40.10">
    <property type="entry name" value="Tetratricopeptide repeat domain"/>
    <property type="match status" value="1"/>
</dbReference>
<name>W4M539_9BACT</name>
<evidence type="ECO:0000313" key="2">
    <source>
        <dbReference type="Proteomes" id="UP000019140"/>
    </source>
</evidence>
<comment type="caution">
    <text evidence="1">The sequence shown here is derived from an EMBL/GenBank/DDBJ whole genome shotgun (WGS) entry which is preliminary data.</text>
</comment>
<dbReference type="SUPFAM" id="SSF48452">
    <property type="entry name" value="TPR-like"/>
    <property type="match status" value="1"/>
</dbReference>
<keyword evidence="2" id="KW-1185">Reference proteome</keyword>
<protein>
    <recommendedName>
        <fullName evidence="3">MalT-like TPR region domain-containing protein</fullName>
    </recommendedName>
</protein>